<evidence type="ECO:0000313" key="4">
    <source>
        <dbReference type="EMBL" id="OKO97683.1"/>
    </source>
</evidence>
<dbReference type="PANTHER" id="PTHR33119">
    <property type="entry name" value="IFI3P"/>
    <property type="match status" value="1"/>
</dbReference>
<gene>
    <name evidence="4" type="ORF">PENSUB_9974</name>
</gene>
<dbReference type="PANTHER" id="PTHR33119:SF1">
    <property type="entry name" value="FE2OG DIOXYGENASE DOMAIN-CONTAINING PROTEIN"/>
    <property type="match status" value="1"/>
</dbReference>
<feature type="domain" description="DUF4246" evidence="3">
    <location>
        <begin position="24"/>
        <end position="103"/>
    </location>
</feature>
<keyword evidence="5" id="KW-1185">Reference proteome</keyword>
<dbReference type="InterPro" id="IPR049192">
    <property type="entry name" value="DUF4246_C"/>
</dbReference>
<proteinExistence type="predicted"/>
<feature type="region of interest" description="Disordered" evidence="1">
    <location>
        <begin position="330"/>
        <end position="351"/>
    </location>
</feature>
<dbReference type="Pfam" id="PF21666">
    <property type="entry name" value="DUF4246_N"/>
    <property type="match status" value="1"/>
</dbReference>
<dbReference type="InterPro" id="IPR049207">
    <property type="entry name" value="DUF4246_N"/>
</dbReference>
<dbReference type="EMBL" id="MNBE01000688">
    <property type="protein sequence ID" value="OKO97683.1"/>
    <property type="molecule type" value="Genomic_DNA"/>
</dbReference>
<sequence length="646" mass="74586">MFQHHANEEEFLAACKNKDSRFLLPGYGRPLDFAPLEKNIYGVESRSMFPSALDDRDIKNGFTELPVQTLREIYMVRVMEDLTDIPEWWKKVYDPGIQEDWKQMALNSGVDITPNMTNWIIDELKFKAMIYEMTQAVGLYNGDMTKSDTNIPTPLLARLQKETQLLDYTHPELQFFLPETMRKERDLLAMALYPLVYGKTRILSDTIIGLDDALRHAGQGEVIEAPKETGITREDMSWRVAARSDIRVRPFSRNFQALPADLELGDDDRWHIVSYINNLHPVKHRNIYKIIEEAFNCVVPQFNMTMTPLKDMLHSRARIEYHKAEYHPISKSALDKEPQSRPKEAQSEFEEQYENWRHENFKAVQPDVGIFIPWAVPPGLMRKLPEDLPSAVRIERGVSLNKDYKDRGLQVIVRILGVDLEPADPCFQTDWHTEGQMVNYNEFYQTPLVNNSNNTTQNEHVSAAAFLLYDNENMEDPIMEFRNIVETGTLGEVDHEPDDFIWLKQVFGLVNGEPAVQCPGSIKCTVGRTVIFPSTVQHRLTHFELKDKSKPGYTRALAFFLVDPNIRIISTANIPPQRLDWTLDIKAEDENLKSIMASLALDNKDKKGPMPMSLTEALELRYKFLEEIIEFTKYQHVAFESPLVML</sequence>
<dbReference type="InterPro" id="IPR025340">
    <property type="entry name" value="DUF4246"/>
</dbReference>
<organism evidence="4 5">
    <name type="scientific">Penicillium subrubescens</name>
    <dbReference type="NCBI Taxonomy" id="1316194"/>
    <lineage>
        <taxon>Eukaryota</taxon>
        <taxon>Fungi</taxon>
        <taxon>Dikarya</taxon>
        <taxon>Ascomycota</taxon>
        <taxon>Pezizomycotina</taxon>
        <taxon>Eurotiomycetes</taxon>
        <taxon>Eurotiomycetidae</taxon>
        <taxon>Eurotiales</taxon>
        <taxon>Aspergillaceae</taxon>
        <taxon>Penicillium</taxon>
    </lineage>
</organism>
<evidence type="ECO:0000259" key="2">
    <source>
        <dbReference type="Pfam" id="PF14033"/>
    </source>
</evidence>
<evidence type="ECO:0000313" key="5">
    <source>
        <dbReference type="Proteomes" id="UP000186955"/>
    </source>
</evidence>
<dbReference type="Pfam" id="PF14033">
    <property type="entry name" value="DUF4246"/>
    <property type="match status" value="1"/>
</dbReference>
<accession>A0A1Q5TBT5</accession>
<feature type="compositionally biased region" description="Basic and acidic residues" evidence="1">
    <location>
        <begin position="330"/>
        <end position="346"/>
    </location>
</feature>
<feature type="domain" description="DUF4246" evidence="2">
    <location>
        <begin position="115"/>
        <end position="582"/>
    </location>
</feature>
<dbReference type="OrthoDB" id="415532at2759"/>
<evidence type="ECO:0000259" key="3">
    <source>
        <dbReference type="Pfam" id="PF21666"/>
    </source>
</evidence>
<reference evidence="4 5" key="1">
    <citation type="submission" date="2016-10" db="EMBL/GenBank/DDBJ databases">
        <title>Genome sequence of the ascomycete fungus Penicillium subrubescens.</title>
        <authorList>
            <person name="De Vries R.P."/>
            <person name="Peng M."/>
            <person name="Dilokpimol A."/>
            <person name="Hilden K."/>
            <person name="Makela M.R."/>
            <person name="Grigoriev I."/>
            <person name="Riley R."/>
            <person name="Granchi Z."/>
        </authorList>
    </citation>
    <scope>NUCLEOTIDE SEQUENCE [LARGE SCALE GENOMIC DNA]</scope>
    <source>
        <strain evidence="4 5">CBS 132785</strain>
    </source>
</reference>
<name>A0A1Q5TBT5_9EURO</name>
<evidence type="ECO:0000256" key="1">
    <source>
        <dbReference type="SAM" id="MobiDB-lite"/>
    </source>
</evidence>
<protein>
    <submittedName>
        <fullName evidence="4">Uncharacterized protein</fullName>
    </submittedName>
</protein>
<comment type="caution">
    <text evidence="4">The sequence shown here is derived from an EMBL/GenBank/DDBJ whole genome shotgun (WGS) entry which is preliminary data.</text>
</comment>
<dbReference type="STRING" id="1316194.A0A1Q5TBT5"/>
<dbReference type="AlphaFoldDB" id="A0A1Q5TBT5"/>
<dbReference type="Proteomes" id="UP000186955">
    <property type="component" value="Unassembled WGS sequence"/>
</dbReference>